<dbReference type="EMBL" id="CAJEWN010000051">
    <property type="protein sequence ID" value="CAD2152749.1"/>
    <property type="molecule type" value="Genomic_DNA"/>
</dbReference>
<dbReference type="Proteomes" id="UP000580250">
    <property type="component" value="Unassembled WGS sequence"/>
</dbReference>
<accession>A0A6V7UBL1</accession>
<reference evidence="1 2" key="1">
    <citation type="submission" date="2020-08" db="EMBL/GenBank/DDBJ databases">
        <authorList>
            <person name="Koutsovoulos G."/>
            <person name="Danchin GJ E."/>
        </authorList>
    </citation>
    <scope>NUCLEOTIDE SEQUENCE [LARGE SCALE GENOMIC DNA]</scope>
</reference>
<evidence type="ECO:0000313" key="1">
    <source>
        <dbReference type="EMBL" id="CAD2152749.1"/>
    </source>
</evidence>
<dbReference type="AlphaFoldDB" id="A0A6V7UBL1"/>
<gene>
    <name evidence="1" type="ORF">MENT_LOCUS10871</name>
</gene>
<name>A0A6V7UBL1_MELEN</name>
<proteinExistence type="predicted"/>
<protein>
    <submittedName>
        <fullName evidence="1">Uncharacterized protein</fullName>
    </submittedName>
</protein>
<comment type="caution">
    <text evidence="1">The sequence shown here is derived from an EMBL/GenBank/DDBJ whole genome shotgun (WGS) entry which is preliminary data.</text>
</comment>
<evidence type="ECO:0000313" key="2">
    <source>
        <dbReference type="Proteomes" id="UP000580250"/>
    </source>
</evidence>
<organism evidence="1 2">
    <name type="scientific">Meloidogyne enterolobii</name>
    <name type="common">Root-knot nematode worm</name>
    <name type="synonym">Meloidogyne mayaguensis</name>
    <dbReference type="NCBI Taxonomy" id="390850"/>
    <lineage>
        <taxon>Eukaryota</taxon>
        <taxon>Metazoa</taxon>
        <taxon>Ecdysozoa</taxon>
        <taxon>Nematoda</taxon>
        <taxon>Chromadorea</taxon>
        <taxon>Rhabditida</taxon>
        <taxon>Tylenchina</taxon>
        <taxon>Tylenchomorpha</taxon>
        <taxon>Tylenchoidea</taxon>
        <taxon>Meloidogynidae</taxon>
        <taxon>Meloidogyninae</taxon>
        <taxon>Meloidogyne</taxon>
    </lineage>
</organism>
<sequence>MVQLIKFGMEAVEDNPQVSVTGTGKVYKTFYEGKLMYKRPYKIMKTNNAQIFGTESIQIKTETPMAIVELIEEVKIEREEMKEMNVEEFKKRWEEAINDELKYKYDREVNNKLEEIKNEQRKILGEEF</sequence>